<protein>
    <submittedName>
        <fullName evidence="2">Uncharacterized protein</fullName>
    </submittedName>
</protein>
<feature type="region of interest" description="Disordered" evidence="1">
    <location>
        <begin position="138"/>
        <end position="185"/>
    </location>
</feature>
<evidence type="ECO:0000313" key="2">
    <source>
        <dbReference type="EMBL" id="GBP60778.1"/>
    </source>
</evidence>
<accession>A0A4C1XBJ9</accession>
<gene>
    <name evidence="2" type="ORF">EVAR_41117_1</name>
</gene>
<keyword evidence="3" id="KW-1185">Reference proteome</keyword>
<name>A0A4C1XBJ9_EUMVA</name>
<dbReference type="Proteomes" id="UP000299102">
    <property type="component" value="Unassembled WGS sequence"/>
</dbReference>
<evidence type="ECO:0000313" key="3">
    <source>
        <dbReference type="Proteomes" id="UP000299102"/>
    </source>
</evidence>
<dbReference type="EMBL" id="BGZK01000795">
    <property type="protein sequence ID" value="GBP60778.1"/>
    <property type="molecule type" value="Genomic_DNA"/>
</dbReference>
<dbReference type="AlphaFoldDB" id="A0A4C1XBJ9"/>
<comment type="caution">
    <text evidence="2">The sequence shown here is derived from an EMBL/GenBank/DDBJ whole genome shotgun (WGS) entry which is preliminary data.</text>
</comment>
<organism evidence="2 3">
    <name type="scientific">Eumeta variegata</name>
    <name type="common">Bagworm moth</name>
    <name type="synonym">Eumeta japonica</name>
    <dbReference type="NCBI Taxonomy" id="151549"/>
    <lineage>
        <taxon>Eukaryota</taxon>
        <taxon>Metazoa</taxon>
        <taxon>Ecdysozoa</taxon>
        <taxon>Arthropoda</taxon>
        <taxon>Hexapoda</taxon>
        <taxon>Insecta</taxon>
        <taxon>Pterygota</taxon>
        <taxon>Neoptera</taxon>
        <taxon>Endopterygota</taxon>
        <taxon>Lepidoptera</taxon>
        <taxon>Glossata</taxon>
        <taxon>Ditrysia</taxon>
        <taxon>Tineoidea</taxon>
        <taxon>Psychidae</taxon>
        <taxon>Oiketicinae</taxon>
        <taxon>Eumeta</taxon>
    </lineage>
</organism>
<reference evidence="2 3" key="1">
    <citation type="journal article" date="2019" name="Commun. Biol.">
        <title>The bagworm genome reveals a unique fibroin gene that provides high tensile strength.</title>
        <authorList>
            <person name="Kono N."/>
            <person name="Nakamura H."/>
            <person name="Ohtoshi R."/>
            <person name="Tomita M."/>
            <person name="Numata K."/>
            <person name="Arakawa K."/>
        </authorList>
    </citation>
    <scope>NUCLEOTIDE SEQUENCE [LARGE SCALE GENOMIC DNA]</scope>
</reference>
<evidence type="ECO:0000256" key="1">
    <source>
        <dbReference type="SAM" id="MobiDB-lite"/>
    </source>
</evidence>
<proteinExistence type="predicted"/>
<sequence>MPRVLPPWVYYTVVRVDADRALCRRELLSGLAHQTCTFRPQIRGRPAPFSLSPATTYAEILPLKKKQVVNLSATVDKKRALNSGVESAVKKVFDFHFGNRPIVGIPGRAGATWLRTVTPYAKWIFAAERKWGGAMSELANGDPAREEGVRGAALTETHQSSSARRRGSKSPIRPGPRRPDPAPSPFCLRSVISRSRFLFMFAPFHSPKDMLTRYFLKLQRGGSVYRLAYSNTAFPYFPASRLRCSPARRPDRSLLRVEDREHVSVTLQLMFFRISRFIASETF</sequence>